<evidence type="ECO:0008006" key="3">
    <source>
        <dbReference type="Google" id="ProtNLM"/>
    </source>
</evidence>
<name>A0A0K6IQD3_9GAMM</name>
<evidence type="ECO:0000313" key="1">
    <source>
        <dbReference type="EMBL" id="CUB05311.1"/>
    </source>
</evidence>
<dbReference type="RefSeq" id="WP_055463930.1">
    <property type="nucleotide sequence ID" value="NZ_CYHG01000010.1"/>
</dbReference>
<dbReference type="OrthoDB" id="6107566at2"/>
<dbReference type="EMBL" id="CYHG01000010">
    <property type="protein sequence ID" value="CUB05311.1"/>
    <property type="molecule type" value="Genomic_DNA"/>
</dbReference>
<sequence>MNSVTNVSTSYAMEMMGVAMAKTQQEEQGRQSLQLLESAAQVSQKIQSSAPAVGNIGQNINIKV</sequence>
<reference evidence="2" key="1">
    <citation type="submission" date="2015-08" db="EMBL/GenBank/DDBJ databases">
        <authorList>
            <person name="Varghese N."/>
        </authorList>
    </citation>
    <scope>NUCLEOTIDE SEQUENCE [LARGE SCALE GENOMIC DNA]</scope>
    <source>
        <strain evidence="2">JCM 18476</strain>
    </source>
</reference>
<organism evidence="1 2">
    <name type="scientific">Marinomonas fungiae</name>
    <dbReference type="NCBI Taxonomy" id="1137284"/>
    <lineage>
        <taxon>Bacteria</taxon>
        <taxon>Pseudomonadati</taxon>
        <taxon>Pseudomonadota</taxon>
        <taxon>Gammaproteobacteria</taxon>
        <taxon>Oceanospirillales</taxon>
        <taxon>Oceanospirillaceae</taxon>
        <taxon>Marinomonas</taxon>
    </lineage>
</organism>
<gene>
    <name evidence="1" type="ORF">Ga0061065_11042</name>
</gene>
<proteinExistence type="predicted"/>
<keyword evidence="2" id="KW-1185">Reference proteome</keyword>
<evidence type="ECO:0000313" key="2">
    <source>
        <dbReference type="Proteomes" id="UP000182769"/>
    </source>
</evidence>
<accession>A0A0K6IQD3</accession>
<protein>
    <recommendedName>
        <fullName evidence="3">Motility protein</fullName>
    </recommendedName>
</protein>
<dbReference type="STRING" id="1137284.GCA_001418205_02883"/>
<dbReference type="AlphaFoldDB" id="A0A0K6IQD3"/>
<dbReference type="Proteomes" id="UP000182769">
    <property type="component" value="Unassembled WGS sequence"/>
</dbReference>